<dbReference type="EMBL" id="ML978134">
    <property type="protein sequence ID" value="KAF2094452.1"/>
    <property type="molecule type" value="Genomic_DNA"/>
</dbReference>
<evidence type="ECO:0000313" key="2">
    <source>
        <dbReference type="Proteomes" id="UP000799772"/>
    </source>
</evidence>
<gene>
    <name evidence="1" type="ORF">NA57DRAFT_8245</name>
</gene>
<protein>
    <submittedName>
        <fullName evidence="1">Uncharacterized protein</fullName>
    </submittedName>
</protein>
<name>A0A9P4M4N2_9PEZI</name>
<comment type="caution">
    <text evidence="1">The sequence shown here is derived from an EMBL/GenBank/DDBJ whole genome shotgun (WGS) entry which is preliminary data.</text>
</comment>
<sequence>KVVGLVFYGRPASVSILDCYLKRNLVSNGGMLDEVVFLARTEKEADLEWLDGLVKGEPSYKRVDVRTFGKSYASAYDICEDDVMYVKIDDDIVFFEDTTIPTIVRTRWEHPEYFLVSANIMNQPSLSWVHHHLGVIKPSAPTPLFTKHPTDWRASLLPTWEGPDNFTAAADFQPTTIPHRWLPLSEGSVLDTTPIMETEYGAFTPALYHWTIAAQEHYSFLEHLEQNELWRYKFHKWDYYYKRLGIQFIAIMGRDINLAKPLEQDDEAYFSETMPAKLKRHAIVDGRAIAAHYSFAPQSEGMAKTDVLDRYRSFAEENIC</sequence>
<proteinExistence type="predicted"/>
<evidence type="ECO:0000313" key="1">
    <source>
        <dbReference type="EMBL" id="KAF2094452.1"/>
    </source>
</evidence>
<dbReference type="Proteomes" id="UP000799772">
    <property type="component" value="Unassembled WGS sequence"/>
</dbReference>
<dbReference type="OrthoDB" id="5593235at2759"/>
<accession>A0A9P4M4N2</accession>
<dbReference type="AlphaFoldDB" id="A0A9P4M4N2"/>
<reference evidence="1" key="1">
    <citation type="journal article" date="2020" name="Stud. Mycol.">
        <title>101 Dothideomycetes genomes: a test case for predicting lifestyles and emergence of pathogens.</title>
        <authorList>
            <person name="Haridas S."/>
            <person name="Albert R."/>
            <person name="Binder M."/>
            <person name="Bloem J."/>
            <person name="Labutti K."/>
            <person name="Salamov A."/>
            <person name="Andreopoulos B."/>
            <person name="Baker S."/>
            <person name="Barry K."/>
            <person name="Bills G."/>
            <person name="Bluhm B."/>
            <person name="Cannon C."/>
            <person name="Castanera R."/>
            <person name="Culley D."/>
            <person name="Daum C."/>
            <person name="Ezra D."/>
            <person name="Gonzalez J."/>
            <person name="Henrissat B."/>
            <person name="Kuo A."/>
            <person name="Liang C."/>
            <person name="Lipzen A."/>
            <person name="Lutzoni F."/>
            <person name="Magnuson J."/>
            <person name="Mondo S."/>
            <person name="Nolan M."/>
            <person name="Ohm R."/>
            <person name="Pangilinan J."/>
            <person name="Park H.-J."/>
            <person name="Ramirez L."/>
            <person name="Alfaro M."/>
            <person name="Sun H."/>
            <person name="Tritt A."/>
            <person name="Yoshinaga Y."/>
            <person name="Zwiers L.-H."/>
            <person name="Turgeon B."/>
            <person name="Goodwin S."/>
            <person name="Spatafora J."/>
            <person name="Crous P."/>
            <person name="Grigoriev I."/>
        </authorList>
    </citation>
    <scope>NUCLEOTIDE SEQUENCE</scope>
    <source>
        <strain evidence="1">CBS 133067</strain>
    </source>
</reference>
<keyword evidence="2" id="KW-1185">Reference proteome</keyword>
<organism evidence="1 2">
    <name type="scientific">Rhizodiscina lignyota</name>
    <dbReference type="NCBI Taxonomy" id="1504668"/>
    <lineage>
        <taxon>Eukaryota</taxon>
        <taxon>Fungi</taxon>
        <taxon>Dikarya</taxon>
        <taxon>Ascomycota</taxon>
        <taxon>Pezizomycotina</taxon>
        <taxon>Dothideomycetes</taxon>
        <taxon>Pleosporomycetidae</taxon>
        <taxon>Aulographales</taxon>
        <taxon>Rhizodiscinaceae</taxon>
        <taxon>Rhizodiscina</taxon>
    </lineage>
</organism>
<feature type="non-terminal residue" evidence="1">
    <location>
        <position position="1"/>
    </location>
</feature>
<feature type="non-terminal residue" evidence="1">
    <location>
        <position position="320"/>
    </location>
</feature>